<dbReference type="OrthoDB" id="268763at2759"/>
<evidence type="ECO:0000313" key="3">
    <source>
        <dbReference type="Proteomes" id="UP000001460"/>
    </source>
</evidence>
<gene>
    <name evidence="2" type="ORF">CMU_036270</name>
</gene>
<dbReference type="Gene3D" id="1.10.10.10">
    <property type="entry name" value="Winged helix-like DNA-binding domain superfamily/Winged helix DNA-binding domain"/>
    <property type="match status" value="1"/>
</dbReference>
<dbReference type="Proteomes" id="UP000001460">
    <property type="component" value="Unassembled WGS sequence"/>
</dbReference>
<dbReference type="STRING" id="441375.B6AGW3"/>
<dbReference type="GO" id="GO:0005737">
    <property type="term" value="C:cytoplasm"/>
    <property type="evidence" value="ECO:0007669"/>
    <property type="project" value="TreeGrafter"/>
</dbReference>
<sequence length="552" mass="65763">MMTEGIHLTDLDSLVKDPKCVEDLRDLVNENIDKYSKQINSENSSQILEIMLQIEKRCRQAFDGDSLCILAEKIIIWSEKYGSLDTSLEYLQLLCKKRGQLKKVISHIIHIFMKWLIDCEYIKIEWFESNNHGELNIFAKSNEHSPLISTEDCIKVITALNEITKGKIYLELEAARLMIILSRIKESQNKVKEASNILEDITIETIGNMEIKEKYQYILEQMRLALLCKDFVRLQIFAKKINTKVLDNYNDLKLIYHQYLIYLWLYEQEPYEIAQCYANLLDSLITSSSSDNLDTFSSIPNHIKIFSYPKLDISLCIEGFIFYMVLVPCSEIKDNELARFKKKYIKYIQQKIPYCEYFIDNYLNKEVLFFENTKFFTYSIPSYFEQHIKKSDIFVRDSNIEYIRMDCLDNRNMLVPKMYYQYHKRCKINLCIASDRLKLFLHRIQQRNLCIFSRYYRTITFERIQELINIDEVDLQIEVNDLIERRLFSAKINQPERYIHFNYSDNSNSTFVFNKYHSNIKDILNKLDLVNDLISSDQMIHQFRVKRDATHA</sequence>
<dbReference type="PANTHER" id="PTHR10855:SF1">
    <property type="entry name" value="26S PROTEASOME NON-ATPASE REGULATORY SUBUNIT 12"/>
    <property type="match status" value="1"/>
</dbReference>
<dbReference type="AlphaFoldDB" id="B6AGW3"/>
<dbReference type="InterPro" id="IPR054559">
    <property type="entry name" value="PSMD12-CSN4-like_N"/>
</dbReference>
<dbReference type="GO" id="GO:0008541">
    <property type="term" value="C:proteasome regulatory particle, lid subcomplex"/>
    <property type="evidence" value="ECO:0007669"/>
    <property type="project" value="TreeGrafter"/>
</dbReference>
<dbReference type="InterPro" id="IPR000717">
    <property type="entry name" value="PCI_dom"/>
</dbReference>
<dbReference type="PANTHER" id="PTHR10855">
    <property type="entry name" value="26S PROTEASOME NON-ATPASE REGULATORY SUBUNIT 12/COP9 SIGNALOSOME COMPLEX SUBUNIT 4"/>
    <property type="match status" value="1"/>
</dbReference>
<dbReference type="InterPro" id="IPR036388">
    <property type="entry name" value="WH-like_DNA-bd_sf"/>
</dbReference>
<dbReference type="VEuPathDB" id="CryptoDB:CMU_036270"/>
<protein>
    <submittedName>
        <fullName evidence="2">PCI domain-containing protein</fullName>
    </submittedName>
</protein>
<dbReference type="EMBL" id="DS989733">
    <property type="protein sequence ID" value="EEA07454.1"/>
    <property type="molecule type" value="Genomic_DNA"/>
</dbReference>
<organism evidence="2 3">
    <name type="scientific">Cryptosporidium muris (strain RN66)</name>
    <dbReference type="NCBI Taxonomy" id="441375"/>
    <lineage>
        <taxon>Eukaryota</taxon>
        <taxon>Sar</taxon>
        <taxon>Alveolata</taxon>
        <taxon>Apicomplexa</taxon>
        <taxon>Conoidasida</taxon>
        <taxon>Coccidia</taxon>
        <taxon>Eucoccidiorida</taxon>
        <taxon>Eimeriorina</taxon>
        <taxon>Cryptosporidiidae</taxon>
        <taxon>Cryptosporidium</taxon>
    </lineage>
</organism>
<feature type="domain" description="PCI" evidence="1">
    <location>
        <begin position="435"/>
        <end position="523"/>
    </location>
</feature>
<evidence type="ECO:0000313" key="2">
    <source>
        <dbReference type="EMBL" id="EEA07454.1"/>
    </source>
</evidence>
<name>B6AGW3_CRYMR</name>
<dbReference type="InterPro" id="IPR036390">
    <property type="entry name" value="WH_DNA-bd_sf"/>
</dbReference>
<dbReference type="RefSeq" id="XP_002141803.1">
    <property type="nucleotide sequence ID" value="XM_002141767.1"/>
</dbReference>
<evidence type="ECO:0000259" key="1">
    <source>
        <dbReference type="SMART" id="SM00088"/>
    </source>
</evidence>
<reference evidence="2" key="1">
    <citation type="submission" date="2008-06" db="EMBL/GenBank/DDBJ databases">
        <authorList>
            <person name="Lorenzi H."/>
            <person name="Inman J."/>
            <person name="Miller J."/>
            <person name="Schobel S."/>
            <person name="Amedeo P."/>
            <person name="Caler E.V."/>
            <person name="da Silva J."/>
        </authorList>
    </citation>
    <scope>NUCLEOTIDE SEQUENCE [LARGE SCALE GENOMIC DNA]</scope>
    <source>
        <strain evidence="2">RN66</strain>
    </source>
</reference>
<accession>B6AGW3</accession>
<dbReference type="SMART" id="SM00088">
    <property type="entry name" value="PINT"/>
    <property type="match status" value="1"/>
</dbReference>
<dbReference type="SUPFAM" id="SSF46785">
    <property type="entry name" value="Winged helix' DNA-binding domain"/>
    <property type="match status" value="1"/>
</dbReference>
<dbReference type="InterPro" id="IPR040134">
    <property type="entry name" value="PSMD12/CSN4"/>
</dbReference>
<proteinExistence type="predicted"/>
<keyword evidence="3" id="KW-1185">Reference proteome</keyword>
<dbReference type="eggNOG" id="KOG1498">
    <property type="taxonomic scope" value="Eukaryota"/>
</dbReference>
<dbReference type="GeneID" id="6996982"/>
<dbReference type="Pfam" id="PF22241">
    <property type="entry name" value="PSMD12-CSN4_N"/>
    <property type="match status" value="1"/>
</dbReference>
<dbReference type="Pfam" id="PF01399">
    <property type="entry name" value="PCI"/>
    <property type="match status" value="1"/>
</dbReference>